<dbReference type="Pfam" id="PF14310">
    <property type="entry name" value="Fn3-like"/>
    <property type="match status" value="1"/>
</dbReference>
<dbReference type="PANTHER" id="PTHR30620">
    <property type="entry name" value="PERIPLASMIC BETA-GLUCOSIDASE-RELATED"/>
    <property type="match status" value="1"/>
</dbReference>
<evidence type="ECO:0000256" key="5">
    <source>
        <dbReference type="ARBA" id="ARBA00022801"/>
    </source>
</evidence>
<sequence>MTDNDKLESDETDASRRSFMKAAGTATATSGVAIGSNTVAAGEKGDRMNAREVDQLLEELTLEQKVGQMTQVAIDNLGDGFGPDTAFNDHDDVDTVGELFTELHVGSLLNGAATGPTFDGEKFVAGLNRLQKFAVNHTDPAIPFIWGCDALHGNTLLEGCTSFPQRLNMGVTRDIDLVERAATHTGGEIAAMGGHWIFGPTLDVLRDMRWGRYFEGHSEDSMLLGEMGKARARGFQRTGRVTATVKHFAGYGTPNTGSDRTHARTSMRDLRTRQFDPYRRGLEEAKTVMVNSGAVNGKPAHVSRWLLTTVLRDRFGFEGVVLTDWDDFERLISNHEYLPDTDEGWREAVRRGIEAGVDMHMCGGEVAPTQFIDTAVDLVESGELSEARIDESVRRILALKADLGLFEEPLVPEDEIGDLVGGARDVSERLAKESLVLLRNEEETLPLEGVENLLLTGPGVLEGTENRFLMQHGGWTLGWQGIEDGNLTEDGPRPRQNTIEGELKSRLGDGLTHVPTEYDPAAFESLYENFDNGFFDVTDEQEAAIRSAAPGSDAVVVVLGEGTHNEGFGDRDKMRFPPAQRELVELVDAETSDDVPLVGVILAGCPRGTAETFEHLDAVIFAGQPGSDTGVAVVDTLFGDYNPSGKLPFTWESHVGHVPQIYDEYPPRHPDGAGNQMVQFEFGYGLSYTDWEYSDLSLSTDAVKNPASTPTITAQVTVHNTGDTGGEHIVEVYNTESYGSVLQPHRRLMGFERVSVAAGNSETVSLELDLSTLEVVPGDVPGWRSRVVEAGEYELTVGSDWGVNASDEDGGETTTLTVGKTASITDPEPTPGRYDIDNDGDEDFMDVMELYRQLKHRR</sequence>
<dbReference type="Gene3D" id="2.60.40.10">
    <property type="entry name" value="Immunoglobulins"/>
    <property type="match status" value="1"/>
</dbReference>
<dbReference type="PANTHER" id="PTHR30620:SF16">
    <property type="entry name" value="LYSOSOMAL BETA GLUCOSIDASE"/>
    <property type="match status" value="1"/>
</dbReference>
<dbReference type="Gene3D" id="3.40.50.1700">
    <property type="entry name" value="Glycoside hydrolase family 3 C-terminal domain"/>
    <property type="match status" value="1"/>
</dbReference>
<dbReference type="InterPro" id="IPR006311">
    <property type="entry name" value="TAT_signal"/>
</dbReference>
<dbReference type="EC" id="3.2.1.21" evidence="3"/>
<comment type="catalytic activity">
    <reaction evidence="1">
        <text>Hydrolysis of terminal, non-reducing beta-D-glucosyl residues with release of beta-D-glucose.</text>
        <dbReference type="EC" id="3.2.1.21"/>
    </reaction>
</comment>
<dbReference type="Pfam" id="PF00933">
    <property type="entry name" value="Glyco_hydro_3"/>
    <property type="match status" value="1"/>
</dbReference>
<keyword evidence="6" id="KW-0326">Glycosidase</keyword>
<dbReference type="InterPro" id="IPR026891">
    <property type="entry name" value="Fn3-like"/>
</dbReference>
<dbReference type="InterPro" id="IPR002772">
    <property type="entry name" value="Glyco_hydro_3_C"/>
</dbReference>
<evidence type="ECO:0000256" key="4">
    <source>
        <dbReference type="ARBA" id="ARBA00022729"/>
    </source>
</evidence>
<gene>
    <name evidence="8" type="ORF">SAMN04488556_2933</name>
</gene>
<keyword evidence="5" id="KW-0378">Hydrolase</keyword>
<dbReference type="InterPro" id="IPR036962">
    <property type="entry name" value="Glyco_hydro_3_N_sf"/>
</dbReference>
<dbReference type="EMBL" id="FOZS01000002">
    <property type="protein sequence ID" value="SFS80807.1"/>
    <property type="molecule type" value="Genomic_DNA"/>
</dbReference>
<dbReference type="InterPro" id="IPR001764">
    <property type="entry name" value="Glyco_hydro_3_N"/>
</dbReference>
<comment type="similarity">
    <text evidence="2">Belongs to the glycosyl hydrolase 3 family.</text>
</comment>
<proteinExistence type="inferred from homology"/>
<dbReference type="SMART" id="SM01217">
    <property type="entry name" value="Fn3_like"/>
    <property type="match status" value="1"/>
</dbReference>
<dbReference type="InterPro" id="IPR017853">
    <property type="entry name" value="GH"/>
</dbReference>
<accession>A0A1I6SV47</accession>
<dbReference type="AlphaFoldDB" id="A0A1I6SV47"/>
<keyword evidence="4" id="KW-0732">Signal</keyword>
<evidence type="ECO:0000259" key="7">
    <source>
        <dbReference type="SMART" id="SM01217"/>
    </source>
</evidence>
<dbReference type="PROSITE" id="PS51318">
    <property type="entry name" value="TAT"/>
    <property type="match status" value="1"/>
</dbReference>
<dbReference type="InterPro" id="IPR051915">
    <property type="entry name" value="Cellulose_Degrad_GH3"/>
</dbReference>
<evidence type="ECO:0000256" key="3">
    <source>
        <dbReference type="ARBA" id="ARBA00012744"/>
    </source>
</evidence>
<evidence type="ECO:0000256" key="6">
    <source>
        <dbReference type="ARBA" id="ARBA00023295"/>
    </source>
</evidence>
<dbReference type="InterPro" id="IPR013783">
    <property type="entry name" value="Ig-like_fold"/>
</dbReference>
<evidence type="ECO:0000256" key="2">
    <source>
        <dbReference type="ARBA" id="ARBA00005336"/>
    </source>
</evidence>
<reference evidence="9" key="1">
    <citation type="submission" date="2016-10" db="EMBL/GenBank/DDBJ databases">
        <authorList>
            <person name="Varghese N."/>
            <person name="Submissions S."/>
        </authorList>
    </citation>
    <scope>NUCLEOTIDE SEQUENCE [LARGE SCALE GENOMIC DNA]</scope>
    <source>
        <strain evidence="9">DSM 22427</strain>
    </source>
</reference>
<dbReference type="PRINTS" id="PR00133">
    <property type="entry name" value="GLHYDRLASE3"/>
</dbReference>
<evidence type="ECO:0000256" key="1">
    <source>
        <dbReference type="ARBA" id="ARBA00000448"/>
    </source>
</evidence>
<dbReference type="Gene3D" id="3.20.20.300">
    <property type="entry name" value="Glycoside hydrolase, family 3, N-terminal domain"/>
    <property type="match status" value="1"/>
</dbReference>
<organism evidence="8 9">
    <name type="scientific">Halostagnicola kamekurae</name>
    <dbReference type="NCBI Taxonomy" id="619731"/>
    <lineage>
        <taxon>Archaea</taxon>
        <taxon>Methanobacteriati</taxon>
        <taxon>Methanobacteriota</taxon>
        <taxon>Stenosarchaea group</taxon>
        <taxon>Halobacteria</taxon>
        <taxon>Halobacteriales</taxon>
        <taxon>Natrialbaceae</taxon>
        <taxon>Halostagnicola</taxon>
    </lineage>
</organism>
<dbReference type="GO" id="GO:0008422">
    <property type="term" value="F:beta-glucosidase activity"/>
    <property type="evidence" value="ECO:0007669"/>
    <property type="project" value="UniProtKB-EC"/>
</dbReference>
<keyword evidence="9" id="KW-1185">Reference proteome</keyword>
<dbReference type="SUPFAM" id="SSF51445">
    <property type="entry name" value="(Trans)glycosidases"/>
    <property type="match status" value="1"/>
</dbReference>
<dbReference type="Pfam" id="PF01915">
    <property type="entry name" value="Glyco_hydro_3_C"/>
    <property type="match status" value="1"/>
</dbReference>
<dbReference type="SUPFAM" id="SSF52279">
    <property type="entry name" value="Beta-D-glucan exohydrolase, C-terminal domain"/>
    <property type="match status" value="1"/>
</dbReference>
<feature type="domain" description="Fibronectin type III-like" evidence="7">
    <location>
        <begin position="728"/>
        <end position="801"/>
    </location>
</feature>
<dbReference type="InterPro" id="IPR036881">
    <property type="entry name" value="Glyco_hydro_3_C_sf"/>
</dbReference>
<name>A0A1I6SV47_9EURY</name>
<protein>
    <recommendedName>
        <fullName evidence="3">beta-glucosidase</fullName>
        <ecNumber evidence="3">3.2.1.21</ecNumber>
    </recommendedName>
</protein>
<evidence type="ECO:0000313" key="8">
    <source>
        <dbReference type="EMBL" id="SFS80807.1"/>
    </source>
</evidence>
<dbReference type="RefSeq" id="WP_245779451.1">
    <property type="nucleotide sequence ID" value="NZ_FOZS01000002.1"/>
</dbReference>
<dbReference type="GO" id="GO:0009251">
    <property type="term" value="P:glucan catabolic process"/>
    <property type="evidence" value="ECO:0007669"/>
    <property type="project" value="TreeGrafter"/>
</dbReference>
<dbReference type="Proteomes" id="UP000199199">
    <property type="component" value="Unassembled WGS sequence"/>
</dbReference>
<evidence type="ECO:0000313" key="9">
    <source>
        <dbReference type="Proteomes" id="UP000199199"/>
    </source>
</evidence>